<evidence type="ECO:0000256" key="2">
    <source>
        <dbReference type="ARBA" id="ARBA00022980"/>
    </source>
</evidence>
<dbReference type="Pfam" id="PF00237">
    <property type="entry name" value="Ribosomal_L22"/>
    <property type="match status" value="1"/>
</dbReference>
<sequence length="500" mass="55682">MDGPATPSKNPNGASKFLLDLPSKGLFSSPVISSNLGGLRVYVTDHDTSPPESQLIKTDQVNILIRSLLLKQQKGGPTAKGAKSVGANENSRKRAPERAADGRASAKRAASTTQNEGSKTKLPENLQSLTVERLRALLKDRGLSVRGKKDELIGRLRSTTGSASSSAANPLILVYVDSEFVTCYVHMDVAARVVEKFHQQNGSSGYDDIFNFNDYDNTQFSSVPAGENVHTISQPKDENDCDHDDEFEFAVVCDSPTISADEILWPQCPLFDRSLLLDVDPNQTNVVNDTTETDCKSLPLWKLFSEDRYFSGNLLRVEAEYTRVTWKVKYSKEPDNPTKSCKARGSDLRCHFKNTRETAHAIRKLPLIKAKRYLEDVLVHKQAIPFTRFCRGVGRTAQAKNRHSNGQGRWPAKSAKFILDLLKNAESNAEVKGLDVDSLHISHIQVNQAQKQRRRTYRAHGRINPYMSSPCHIELTLSEKEEPVKKELSKAHGAQGKPWD</sequence>
<evidence type="ECO:0000256" key="5">
    <source>
        <dbReference type="SAM" id="MobiDB-lite"/>
    </source>
</evidence>
<dbReference type="PANTHER" id="PTHR11593">
    <property type="entry name" value="60S RIBOSOMAL PROTEIN L17"/>
    <property type="match status" value="1"/>
</dbReference>
<evidence type="ECO:0000313" key="8">
    <source>
        <dbReference type="Proteomes" id="UP001408789"/>
    </source>
</evidence>
<dbReference type="InterPro" id="IPR005721">
    <property type="entry name" value="Ribosomal_uL22_euk/arc"/>
</dbReference>
<dbReference type="InterPro" id="IPR003034">
    <property type="entry name" value="SAP_dom"/>
</dbReference>
<dbReference type="PROSITE" id="PS00464">
    <property type="entry name" value="RIBOSOMAL_L22"/>
    <property type="match status" value="1"/>
</dbReference>
<dbReference type="SUPFAM" id="SSF54843">
    <property type="entry name" value="Ribosomal protein L22"/>
    <property type="match status" value="1"/>
</dbReference>
<dbReference type="InterPro" id="IPR018260">
    <property type="entry name" value="Ribosomal_uL22_CS"/>
</dbReference>
<dbReference type="Pfam" id="PF02037">
    <property type="entry name" value="SAP"/>
    <property type="match status" value="1"/>
</dbReference>
<evidence type="ECO:0000313" key="7">
    <source>
        <dbReference type="EMBL" id="KAK9069876.1"/>
    </source>
</evidence>
<dbReference type="InterPro" id="IPR036361">
    <property type="entry name" value="SAP_dom_sf"/>
</dbReference>
<dbReference type="Proteomes" id="UP001408789">
    <property type="component" value="Unassembled WGS sequence"/>
</dbReference>
<dbReference type="GO" id="GO:0022625">
    <property type="term" value="C:cytosolic large ribosomal subunit"/>
    <property type="evidence" value="ECO:0007669"/>
    <property type="project" value="TreeGrafter"/>
</dbReference>
<dbReference type="Gene3D" id="3.90.470.10">
    <property type="entry name" value="Ribosomal protein L22/L17"/>
    <property type="match status" value="1"/>
</dbReference>
<dbReference type="SUPFAM" id="SSF68906">
    <property type="entry name" value="SAP domain"/>
    <property type="match status" value="1"/>
</dbReference>
<dbReference type="Pfam" id="PF10172">
    <property type="entry name" value="DDA1"/>
    <property type="match status" value="1"/>
</dbReference>
<evidence type="ECO:0000256" key="3">
    <source>
        <dbReference type="ARBA" id="ARBA00023274"/>
    </source>
</evidence>
<dbReference type="FunFam" id="3.90.470.10:FF:000005">
    <property type="entry name" value="60S ribosomal protein L17"/>
    <property type="match status" value="1"/>
</dbReference>
<dbReference type="CDD" id="cd00336">
    <property type="entry name" value="Ribosomal_L22"/>
    <property type="match status" value="1"/>
</dbReference>
<dbReference type="Gene3D" id="1.10.720.30">
    <property type="entry name" value="SAP domain"/>
    <property type="match status" value="1"/>
</dbReference>
<dbReference type="AlphaFoldDB" id="A0AAP0D8P1"/>
<reference evidence="7 8" key="1">
    <citation type="submission" date="2024-04" db="EMBL/GenBank/DDBJ databases">
        <title>The reference genome of an endangered Asteraceae, Deinandra increscens subsp. villosa, native to the Central Coast of California.</title>
        <authorList>
            <person name="Guilliams M."/>
            <person name="Hasenstab-Lehman K."/>
            <person name="Meyer R."/>
            <person name="Mcevoy S."/>
        </authorList>
    </citation>
    <scope>NUCLEOTIDE SEQUENCE [LARGE SCALE GENOMIC DNA]</scope>
    <source>
        <tissue evidence="7">Leaf</tissue>
    </source>
</reference>
<dbReference type="SMART" id="SM00513">
    <property type="entry name" value="SAP"/>
    <property type="match status" value="1"/>
</dbReference>
<protein>
    <recommendedName>
        <fullName evidence="6">SAP domain-containing protein</fullName>
    </recommendedName>
</protein>
<evidence type="ECO:0000259" key="6">
    <source>
        <dbReference type="PROSITE" id="PS50800"/>
    </source>
</evidence>
<feature type="region of interest" description="Disordered" evidence="5">
    <location>
        <begin position="74"/>
        <end position="124"/>
    </location>
</feature>
<keyword evidence="8" id="KW-1185">Reference proteome</keyword>
<feature type="compositionally biased region" description="Basic and acidic residues" evidence="5">
    <location>
        <begin position="481"/>
        <end position="490"/>
    </location>
</feature>
<dbReference type="PROSITE" id="PS50800">
    <property type="entry name" value="SAP"/>
    <property type="match status" value="1"/>
</dbReference>
<feature type="compositionally biased region" description="Basic and acidic residues" evidence="5">
    <location>
        <begin position="90"/>
        <end position="101"/>
    </location>
</feature>
<dbReference type="EMBL" id="JBCNJP010000012">
    <property type="protein sequence ID" value="KAK9069876.1"/>
    <property type="molecule type" value="Genomic_DNA"/>
</dbReference>
<proteinExistence type="inferred from homology"/>
<dbReference type="InterPro" id="IPR036394">
    <property type="entry name" value="Ribosomal_uL22_sf"/>
</dbReference>
<feature type="domain" description="SAP" evidence="6">
    <location>
        <begin position="126"/>
        <end position="160"/>
    </location>
</feature>
<evidence type="ECO:0000256" key="4">
    <source>
        <dbReference type="RuleBase" id="RU004005"/>
    </source>
</evidence>
<gene>
    <name evidence="7" type="ORF">SSX86_010272</name>
</gene>
<organism evidence="7 8">
    <name type="scientific">Deinandra increscens subsp. villosa</name>
    <dbReference type="NCBI Taxonomy" id="3103831"/>
    <lineage>
        <taxon>Eukaryota</taxon>
        <taxon>Viridiplantae</taxon>
        <taxon>Streptophyta</taxon>
        <taxon>Embryophyta</taxon>
        <taxon>Tracheophyta</taxon>
        <taxon>Spermatophyta</taxon>
        <taxon>Magnoliopsida</taxon>
        <taxon>eudicotyledons</taxon>
        <taxon>Gunneridae</taxon>
        <taxon>Pentapetalae</taxon>
        <taxon>asterids</taxon>
        <taxon>campanulids</taxon>
        <taxon>Asterales</taxon>
        <taxon>Asteraceae</taxon>
        <taxon>Asteroideae</taxon>
        <taxon>Heliantheae alliance</taxon>
        <taxon>Madieae</taxon>
        <taxon>Madiinae</taxon>
        <taxon>Deinandra</taxon>
    </lineage>
</organism>
<dbReference type="NCBIfam" id="TIGR01038">
    <property type="entry name" value="uL22_arch_euk"/>
    <property type="match status" value="1"/>
</dbReference>
<comment type="similarity">
    <text evidence="1 4">Belongs to the universal ribosomal protein uL22 family.</text>
</comment>
<evidence type="ECO:0000256" key="1">
    <source>
        <dbReference type="ARBA" id="ARBA00009451"/>
    </source>
</evidence>
<dbReference type="PANTHER" id="PTHR11593:SF31">
    <property type="entry name" value="RIBOSOMAL PROTEIN L22_L17-RELATED"/>
    <property type="match status" value="1"/>
</dbReference>
<accession>A0AAP0D8P1</accession>
<dbReference type="InterPro" id="IPR001063">
    <property type="entry name" value="Ribosomal_uL22"/>
</dbReference>
<keyword evidence="3 4" id="KW-0687">Ribonucleoprotein</keyword>
<feature type="region of interest" description="Disordered" evidence="5">
    <location>
        <begin position="481"/>
        <end position="500"/>
    </location>
</feature>
<dbReference type="GO" id="GO:0003735">
    <property type="term" value="F:structural constituent of ribosome"/>
    <property type="evidence" value="ECO:0007669"/>
    <property type="project" value="InterPro"/>
</dbReference>
<dbReference type="InterPro" id="IPR018276">
    <property type="entry name" value="DDA1_dom"/>
</dbReference>
<dbReference type="GO" id="GO:0002181">
    <property type="term" value="P:cytoplasmic translation"/>
    <property type="evidence" value="ECO:0007669"/>
    <property type="project" value="TreeGrafter"/>
</dbReference>
<comment type="caution">
    <text evidence="7">The sequence shown here is derived from an EMBL/GenBank/DDBJ whole genome shotgun (WGS) entry which is preliminary data.</text>
</comment>
<keyword evidence="2 4" id="KW-0689">Ribosomal protein</keyword>
<name>A0AAP0D8P1_9ASTR</name>